<evidence type="ECO:0000256" key="2">
    <source>
        <dbReference type="ARBA" id="ARBA00008821"/>
    </source>
</evidence>
<feature type="transmembrane region" description="Helical" evidence="8">
    <location>
        <begin position="178"/>
        <end position="200"/>
    </location>
</feature>
<comment type="subcellular location">
    <subcellularLocation>
        <location evidence="1">Cell membrane</location>
        <topology evidence="1">Multi-pass membrane protein</topology>
    </subcellularLocation>
</comment>
<feature type="transmembrane region" description="Helical" evidence="8">
    <location>
        <begin position="98"/>
        <end position="118"/>
    </location>
</feature>
<feature type="transmembrane region" description="Helical" evidence="8">
    <location>
        <begin position="398"/>
        <end position="417"/>
    </location>
</feature>
<feature type="transmembrane region" description="Helical" evidence="8">
    <location>
        <begin position="212"/>
        <end position="238"/>
    </location>
</feature>
<keyword evidence="5 8" id="KW-0812">Transmembrane</keyword>
<feature type="transmembrane region" description="Helical" evidence="8">
    <location>
        <begin position="153"/>
        <end position="171"/>
    </location>
</feature>
<keyword evidence="3" id="KW-0813">Transport</keyword>
<feature type="transmembrane region" description="Helical" evidence="8">
    <location>
        <begin position="365"/>
        <end position="386"/>
    </location>
</feature>
<accession>A0A6I0F8W1</accession>
<feature type="transmembrane region" description="Helical" evidence="8">
    <location>
        <begin position="331"/>
        <end position="353"/>
    </location>
</feature>
<dbReference type="PANTHER" id="PTHR42810">
    <property type="entry name" value="PURINE PERMEASE C1399.01C-RELATED"/>
    <property type="match status" value="1"/>
</dbReference>
<dbReference type="EMBL" id="WBZC01000023">
    <property type="protein sequence ID" value="KAB3535243.1"/>
    <property type="molecule type" value="Genomic_DNA"/>
</dbReference>
<dbReference type="Pfam" id="PF00860">
    <property type="entry name" value="Xan_ur_permease"/>
    <property type="match status" value="1"/>
</dbReference>
<sequence>MTKKELQEEITDLKAIQPSRKLVLAVQHVLAMFGATVLVPMITGLNPAVALFAAGVGTLLFHLITKGQVPVFLGSSFAFIPVILAVKESFGSLQYAQGGIIVAGLLYVLLSACVKIFGIDTVKSFFPPIVTGPMIVVIGLNLSPVAISMASSNWLLASIVLVSVLVVSLYAKGFVKLLPILIGVSVGYLAAILLGEIQLVELAKNLGDAKLLAIPAFTMPKFDIAAILMIAPIVLVVFMEHIGDITTNGAVVGKDFFKNPGLHRTLLGDGVATMLAGFVGGPANTTYGENTGVLAVTKVYEPSIIQLAAFVTVGLSFIGKFAVILQSIPVAVMGGISIVLFGMIASIGMRTIVEARIDFANSRNLLIAALILVIGIGTAMATDGAGNPIGGIPIRDNIELAGLSLAAIVGILANKLLPER</sequence>
<dbReference type="AlphaFoldDB" id="A0A6I0F8W1"/>
<evidence type="ECO:0000313" key="10">
    <source>
        <dbReference type="Proteomes" id="UP000432715"/>
    </source>
</evidence>
<keyword evidence="7 8" id="KW-0472">Membrane</keyword>
<keyword evidence="4" id="KW-1003">Cell membrane</keyword>
<keyword evidence="6 8" id="KW-1133">Transmembrane helix</keyword>
<dbReference type="PROSITE" id="PS01116">
    <property type="entry name" value="XANTH_URACIL_PERMASE"/>
    <property type="match status" value="1"/>
</dbReference>
<organism evidence="9 10">
    <name type="scientific">Alkaliphilus pronyensis</name>
    <dbReference type="NCBI Taxonomy" id="1482732"/>
    <lineage>
        <taxon>Bacteria</taxon>
        <taxon>Bacillati</taxon>
        <taxon>Bacillota</taxon>
        <taxon>Clostridia</taxon>
        <taxon>Peptostreptococcales</taxon>
        <taxon>Natronincolaceae</taxon>
        <taxon>Alkaliphilus</taxon>
    </lineage>
</organism>
<dbReference type="OrthoDB" id="9779092at2"/>
<protein>
    <submittedName>
        <fullName evidence="9">Uracil permease</fullName>
    </submittedName>
</protein>
<evidence type="ECO:0000256" key="3">
    <source>
        <dbReference type="ARBA" id="ARBA00022448"/>
    </source>
</evidence>
<feature type="transmembrane region" description="Helical" evidence="8">
    <location>
        <begin position="69"/>
        <end position="86"/>
    </location>
</feature>
<comment type="similarity">
    <text evidence="2">Belongs to the nucleobase:cation symporter-2 (NCS2) (TC 2.A.40) family.</text>
</comment>
<comment type="caution">
    <text evidence="9">The sequence shown here is derived from an EMBL/GenBank/DDBJ whole genome shotgun (WGS) entry which is preliminary data.</text>
</comment>
<feature type="transmembrane region" description="Helical" evidence="8">
    <location>
        <begin position="304"/>
        <end position="325"/>
    </location>
</feature>
<dbReference type="RefSeq" id="WP_151860959.1">
    <property type="nucleotide sequence ID" value="NZ_WBZC01000023.1"/>
</dbReference>
<evidence type="ECO:0000256" key="1">
    <source>
        <dbReference type="ARBA" id="ARBA00004651"/>
    </source>
</evidence>
<dbReference type="GO" id="GO:0042907">
    <property type="term" value="F:xanthine transmembrane transporter activity"/>
    <property type="evidence" value="ECO:0007669"/>
    <property type="project" value="TreeGrafter"/>
</dbReference>
<dbReference type="NCBIfam" id="TIGR00801">
    <property type="entry name" value="ncs2"/>
    <property type="match status" value="1"/>
</dbReference>
<keyword evidence="10" id="KW-1185">Reference proteome</keyword>
<feature type="transmembrane region" description="Helical" evidence="8">
    <location>
        <begin position="48"/>
        <end position="64"/>
    </location>
</feature>
<evidence type="ECO:0000256" key="6">
    <source>
        <dbReference type="ARBA" id="ARBA00022989"/>
    </source>
</evidence>
<evidence type="ECO:0000256" key="7">
    <source>
        <dbReference type="ARBA" id="ARBA00023136"/>
    </source>
</evidence>
<gene>
    <name evidence="9" type="ORF">F8154_07320</name>
</gene>
<dbReference type="GO" id="GO:0005886">
    <property type="term" value="C:plasma membrane"/>
    <property type="evidence" value="ECO:0007669"/>
    <property type="project" value="UniProtKB-SubCell"/>
</dbReference>
<dbReference type="Proteomes" id="UP000432715">
    <property type="component" value="Unassembled WGS sequence"/>
</dbReference>
<reference evidence="9 10" key="1">
    <citation type="submission" date="2019-10" db="EMBL/GenBank/DDBJ databases">
        <title>Alkaliphilus serpentinus sp. nov. and Alkaliphilus pronyensis sp. nov., two novel anaerobic alkaliphilic species isolated from the serpentinized-hosted hydrothermal field of the Prony Bay (New Caledonia).</title>
        <authorList>
            <person name="Postec A."/>
        </authorList>
    </citation>
    <scope>NUCLEOTIDE SEQUENCE [LARGE SCALE GENOMIC DNA]</scope>
    <source>
        <strain evidence="9 10">LacV</strain>
    </source>
</reference>
<feature type="transmembrane region" description="Helical" evidence="8">
    <location>
        <begin position="21"/>
        <end position="42"/>
    </location>
</feature>
<evidence type="ECO:0000313" key="9">
    <source>
        <dbReference type="EMBL" id="KAB3535243.1"/>
    </source>
</evidence>
<feature type="transmembrane region" description="Helical" evidence="8">
    <location>
        <begin position="125"/>
        <end position="147"/>
    </location>
</feature>
<evidence type="ECO:0000256" key="8">
    <source>
        <dbReference type="SAM" id="Phobius"/>
    </source>
</evidence>
<dbReference type="InterPro" id="IPR006042">
    <property type="entry name" value="Xan_ur_permease"/>
</dbReference>
<evidence type="ECO:0000256" key="4">
    <source>
        <dbReference type="ARBA" id="ARBA00022475"/>
    </source>
</evidence>
<dbReference type="PANTHER" id="PTHR42810:SF4">
    <property type="entry name" value="URIC ACID TRANSPORTER UACT"/>
    <property type="match status" value="1"/>
</dbReference>
<evidence type="ECO:0000256" key="5">
    <source>
        <dbReference type="ARBA" id="ARBA00022692"/>
    </source>
</evidence>
<name>A0A6I0F8W1_9FIRM</name>
<proteinExistence type="inferred from homology"/>
<dbReference type="InterPro" id="IPR006043">
    <property type="entry name" value="NCS2"/>
</dbReference>